<reference evidence="2 3" key="1">
    <citation type="journal article" date="2016" name="Nat. Commun.">
        <title>Thousands of microbial genomes shed light on interconnected biogeochemical processes in an aquifer system.</title>
        <authorList>
            <person name="Anantharaman K."/>
            <person name="Brown C.T."/>
            <person name="Hug L.A."/>
            <person name="Sharon I."/>
            <person name="Castelle C.J."/>
            <person name="Probst A.J."/>
            <person name="Thomas B.C."/>
            <person name="Singh A."/>
            <person name="Wilkins M.J."/>
            <person name="Karaoz U."/>
            <person name="Brodie E.L."/>
            <person name="Williams K.H."/>
            <person name="Hubbard S.S."/>
            <person name="Banfield J.F."/>
        </authorList>
    </citation>
    <scope>NUCLEOTIDE SEQUENCE [LARGE SCALE GENOMIC DNA]</scope>
</reference>
<feature type="transmembrane region" description="Helical" evidence="1">
    <location>
        <begin position="59"/>
        <end position="76"/>
    </location>
</feature>
<dbReference type="GO" id="GO:1904680">
    <property type="term" value="F:peptide transmembrane transporter activity"/>
    <property type="evidence" value="ECO:0007669"/>
    <property type="project" value="InterPro"/>
</dbReference>
<dbReference type="InterPro" id="IPR009248">
    <property type="entry name" value="SbmA_BacA"/>
</dbReference>
<evidence type="ECO:0000313" key="3">
    <source>
        <dbReference type="Proteomes" id="UP000177996"/>
    </source>
</evidence>
<feature type="transmembrane region" description="Helical" evidence="1">
    <location>
        <begin position="22"/>
        <end position="39"/>
    </location>
</feature>
<dbReference type="GO" id="GO:0015833">
    <property type="term" value="P:peptide transport"/>
    <property type="evidence" value="ECO:0007669"/>
    <property type="project" value="InterPro"/>
</dbReference>
<dbReference type="Pfam" id="PF05992">
    <property type="entry name" value="SbmA_BacA"/>
    <property type="match status" value="1"/>
</dbReference>
<dbReference type="AlphaFoldDB" id="A0A1G2D982"/>
<gene>
    <name evidence="2" type="ORF">A3D65_03375</name>
</gene>
<protein>
    <submittedName>
        <fullName evidence="2">Uncharacterized protein</fullName>
    </submittedName>
</protein>
<keyword evidence="1" id="KW-0812">Transmembrane</keyword>
<sequence length="112" mass="12872">MDAPSSYVSPVLRSLNGLLETYGLQLILAFTLALAFSIFLRKTNAVIFTEFFRTKEWRWYAYIGGLAILFSLWYQVGLSVQFNAWYKEFYDLITDTSTHGSTSITMQWSSSP</sequence>
<proteinExistence type="predicted"/>
<dbReference type="GO" id="GO:0016020">
    <property type="term" value="C:membrane"/>
    <property type="evidence" value="ECO:0007669"/>
    <property type="project" value="InterPro"/>
</dbReference>
<dbReference type="STRING" id="1798661.A3D65_03375"/>
<keyword evidence="1" id="KW-1133">Transmembrane helix</keyword>
<dbReference type="EMBL" id="MHLL01000012">
    <property type="protein sequence ID" value="OGZ10194.1"/>
    <property type="molecule type" value="Genomic_DNA"/>
</dbReference>
<evidence type="ECO:0000313" key="2">
    <source>
        <dbReference type="EMBL" id="OGZ10194.1"/>
    </source>
</evidence>
<organism evidence="2 3">
    <name type="scientific">Candidatus Lloydbacteria bacterium RIFCSPHIGHO2_02_FULL_50_13</name>
    <dbReference type="NCBI Taxonomy" id="1798661"/>
    <lineage>
        <taxon>Bacteria</taxon>
        <taxon>Candidatus Lloydiibacteriota</taxon>
    </lineage>
</organism>
<evidence type="ECO:0000256" key="1">
    <source>
        <dbReference type="SAM" id="Phobius"/>
    </source>
</evidence>
<name>A0A1G2D982_9BACT</name>
<dbReference type="Proteomes" id="UP000177996">
    <property type="component" value="Unassembled WGS sequence"/>
</dbReference>
<keyword evidence="1" id="KW-0472">Membrane</keyword>
<accession>A0A1G2D982</accession>
<comment type="caution">
    <text evidence="2">The sequence shown here is derived from an EMBL/GenBank/DDBJ whole genome shotgun (WGS) entry which is preliminary data.</text>
</comment>